<proteinExistence type="predicted"/>
<gene>
    <name evidence="4" type="ORF">CHC_T00010258001</name>
</gene>
<dbReference type="Gramene" id="CDF35859">
    <property type="protein sequence ID" value="CDF35859"/>
    <property type="gene ID" value="CHC_T00010258001"/>
</dbReference>
<dbReference type="InterPro" id="IPR000504">
    <property type="entry name" value="RRM_dom"/>
</dbReference>
<evidence type="ECO:0000313" key="5">
    <source>
        <dbReference type="Proteomes" id="UP000012073"/>
    </source>
</evidence>
<dbReference type="RefSeq" id="XP_005715678.1">
    <property type="nucleotide sequence ID" value="XM_005715621.1"/>
</dbReference>
<dbReference type="GeneID" id="17323458"/>
<dbReference type="PANTHER" id="PTHR48025">
    <property type="entry name" value="OS02G0815200 PROTEIN"/>
    <property type="match status" value="1"/>
</dbReference>
<dbReference type="Proteomes" id="UP000012073">
    <property type="component" value="Unassembled WGS sequence"/>
</dbReference>
<dbReference type="SMART" id="SM00360">
    <property type="entry name" value="RRM"/>
    <property type="match status" value="1"/>
</dbReference>
<dbReference type="InterPro" id="IPR012677">
    <property type="entry name" value="Nucleotide-bd_a/b_plait_sf"/>
</dbReference>
<reference evidence="5" key="1">
    <citation type="journal article" date="2013" name="Proc. Natl. Acad. Sci. U.S.A.">
        <title>Genome structure and metabolic features in the red seaweed Chondrus crispus shed light on evolution of the Archaeplastida.</title>
        <authorList>
            <person name="Collen J."/>
            <person name="Porcel B."/>
            <person name="Carre W."/>
            <person name="Ball S.G."/>
            <person name="Chaparro C."/>
            <person name="Tonon T."/>
            <person name="Barbeyron T."/>
            <person name="Michel G."/>
            <person name="Noel B."/>
            <person name="Valentin K."/>
            <person name="Elias M."/>
            <person name="Artiguenave F."/>
            <person name="Arun A."/>
            <person name="Aury J.M."/>
            <person name="Barbosa-Neto J.F."/>
            <person name="Bothwell J.H."/>
            <person name="Bouget F.Y."/>
            <person name="Brillet L."/>
            <person name="Cabello-Hurtado F."/>
            <person name="Capella-Gutierrez S."/>
            <person name="Charrier B."/>
            <person name="Cladiere L."/>
            <person name="Cock J.M."/>
            <person name="Coelho S.M."/>
            <person name="Colleoni C."/>
            <person name="Czjzek M."/>
            <person name="Da Silva C."/>
            <person name="Delage L."/>
            <person name="Denoeud F."/>
            <person name="Deschamps P."/>
            <person name="Dittami S.M."/>
            <person name="Gabaldon T."/>
            <person name="Gachon C.M."/>
            <person name="Groisillier A."/>
            <person name="Herve C."/>
            <person name="Jabbari K."/>
            <person name="Katinka M."/>
            <person name="Kloareg B."/>
            <person name="Kowalczyk N."/>
            <person name="Labadie K."/>
            <person name="Leblanc C."/>
            <person name="Lopez P.J."/>
            <person name="McLachlan D.H."/>
            <person name="Meslet-Cladiere L."/>
            <person name="Moustafa A."/>
            <person name="Nehr Z."/>
            <person name="Nyvall Collen P."/>
            <person name="Panaud O."/>
            <person name="Partensky F."/>
            <person name="Poulain J."/>
            <person name="Rensing S.A."/>
            <person name="Rousvoal S."/>
            <person name="Samson G."/>
            <person name="Symeonidi A."/>
            <person name="Weissenbach J."/>
            <person name="Zambounis A."/>
            <person name="Wincker P."/>
            <person name="Boyen C."/>
        </authorList>
    </citation>
    <scope>NUCLEOTIDE SEQUENCE [LARGE SCALE GENOMIC DNA]</scope>
    <source>
        <strain evidence="5">cv. Stackhouse</strain>
    </source>
</reference>
<keyword evidence="5" id="KW-1185">Reference proteome</keyword>
<feature type="domain" description="RRM" evidence="3">
    <location>
        <begin position="8"/>
        <end position="87"/>
    </location>
</feature>
<evidence type="ECO:0000256" key="2">
    <source>
        <dbReference type="PROSITE-ProRule" id="PRU00176"/>
    </source>
</evidence>
<dbReference type="AlphaFoldDB" id="R7QCR0"/>
<sequence>MDANPPCRTLYVRNLPDKLAKAKLRRLLHAAFTPHGHVVWIVAEKTLKLRGQAFITFEQQSSATQALRKTHATEFLGRVLSVTYARAVSDRAASAKLGGDSALSRKA</sequence>
<evidence type="ECO:0000256" key="1">
    <source>
        <dbReference type="ARBA" id="ARBA00022884"/>
    </source>
</evidence>
<dbReference type="InterPro" id="IPR035979">
    <property type="entry name" value="RBD_domain_sf"/>
</dbReference>
<dbReference type="PANTHER" id="PTHR48025:SF1">
    <property type="entry name" value="RRM DOMAIN-CONTAINING PROTEIN"/>
    <property type="match status" value="1"/>
</dbReference>
<keyword evidence="4" id="KW-0687">Ribonucleoprotein</keyword>
<dbReference type="OrthoDB" id="1561at2759"/>
<dbReference type="KEGG" id="ccp:CHC_T00010258001"/>
<evidence type="ECO:0000259" key="3">
    <source>
        <dbReference type="PROSITE" id="PS50102"/>
    </source>
</evidence>
<dbReference type="Pfam" id="PF00076">
    <property type="entry name" value="RRM_1"/>
    <property type="match status" value="1"/>
</dbReference>
<dbReference type="STRING" id="2769.R7QCR0"/>
<evidence type="ECO:0000313" key="4">
    <source>
        <dbReference type="EMBL" id="CDF35859.1"/>
    </source>
</evidence>
<name>R7QCR0_CHOCR</name>
<keyword evidence="1 2" id="KW-0694">RNA-binding</keyword>
<accession>R7QCR0</accession>
<feature type="non-terminal residue" evidence="4">
    <location>
        <position position="107"/>
    </location>
</feature>
<organism evidence="4 5">
    <name type="scientific">Chondrus crispus</name>
    <name type="common">Carrageen Irish moss</name>
    <name type="synonym">Polymorpha crispa</name>
    <dbReference type="NCBI Taxonomy" id="2769"/>
    <lineage>
        <taxon>Eukaryota</taxon>
        <taxon>Rhodophyta</taxon>
        <taxon>Florideophyceae</taxon>
        <taxon>Rhodymeniophycidae</taxon>
        <taxon>Gigartinales</taxon>
        <taxon>Gigartinaceae</taxon>
        <taxon>Chondrus</taxon>
    </lineage>
</organism>
<dbReference type="GO" id="GO:0003729">
    <property type="term" value="F:mRNA binding"/>
    <property type="evidence" value="ECO:0007669"/>
    <property type="project" value="TreeGrafter"/>
</dbReference>
<dbReference type="GO" id="GO:1990904">
    <property type="term" value="C:ribonucleoprotein complex"/>
    <property type="evidence" value="ECO:0007669"/>
    <property type="project" value="UniProtKB-KW"/>
</dbReference>
<dbReference type="InterPro" id="IPR050502">
    <property type="entry name" value="Euk_RNA-bind_prot"/>
</dbReference>
<protein>
    <submittedName>
        <fullName evidence="4">\Probable U2 small nuclear ribonucleoprotein B</fullName>
    </submittedName>
</protein>
<dbReference type="PROSITE" id="PS50102">
    <property type="entry name" value="RRM"/>
    <property type="match status" value="1"/>
</dbReference>
<dbReference type="Gene3D" id="3.30.70.330">
    <property type="match status" value="1"/>
</dbReference>
<dbReference type="EMBL" id="HG001750">
    <property type="protein sequence ID" value="CDF35859.1"/>
    <property type="molecule type" value="Genomic_DNA"/>
</dbReference>
<dbReference type="SUPFAM" id="SSF54928">
    <property type="entry name" value="RNA-binding domain, RBD"/>
    <property type="match status" value="1"/>
</dbReference>